<evidence type="ECO:0000313" key="3">
    <source>
        <dbReference type="Proteomes" id="UP000572817"/>
    </source>
</evidence>
<dbReference type="AlphaFoldDB" id="A0A8H4J1T2"/>
<proteinExistence type="predicted"/>
<feature type="compositionally biased region" description="Basic and acidic residues" evidence="1">
    <location>
        <begin position="32"/>
        <end position="43"/>
    </location>
</feature>
<gene>
    <name evidence="2" type="ORF">GTA08_BOTSDO02502</name>
</gene>
<dbReference type="EMBL" id="WWBZ02000016">
    <property type="protein sequence ID" value="KAF4310267.1"/>
    <property type="molecule type" value="Genomic_DNA"/>
</dbReference>
<organism evidence="2 3">
    <name type="scientific">Botryosphaeria dothidea</name>
    <dbReference type="NCBI Taxonomy" id="55169"/>
    <lineage>
        <taxon>Eukaryota</taxon>
        <taxon>Fungi</taxon>
        <taxon>Dikarya</taxon>
        <taxon>Ascomycota</taxon>
        <taxon>Pezizomycotina</taxon>
        <taxon>Dothideomycetes</taxon>
        <taxon>Dothideomycetes incertae sedis</taxon>
        <taxon>Botryosphaeriales</taxon>
        <taxon>Botryosphaeriaceae</taxon>
        <taxon>Botryosphaeria</taxon>
    </lineage>
</organism>
<evidence type="ECO:0000313" key="2">
    <source>
        <dbReference type="EMBL" id="KAF4310267.1"/>
    </source>
</evidence>
<protein>
    <submittedName>
        <fullName evidence="2">Uncharacterized protein</fullName>
    </submittedName>
</protein>
<evidence type="ECO:0000256" key="1">
    <source>
        <dbReference type="SAM" id="MobiDB-lite"/>
    </source>
</evidence>
<comment type="caution">
    <text evidence="2">The sequence shown here is derived from an EMBL/GenBank/DDBJ whole genome shotgun (WGS) entry which is preliminary data.</text>
</comment>
<feature type="region of interest" description="Disordered" evidence="1">
    <location>
        <begin position="227"/>
        <end position="269"/>
    </location>
</feature>
<keyword evidence="3" id="KW-1185">Reference proteome</keyword>
<sequence>MAHREPTNRSDGALDDIQAGLSANDVVSPQEDAPRASETDHLLAGDPSNLQLADEQIAASHFVRNPCPRCNHPQEDWQRDVHFAVKDDHNAEHKVLAGALFDTGTEVDNFLSADFVREAGIQFQRCTDVKETQSWWKRLLSKLRGKHSRLTHRTVDRRPIKIIGVVKNQRWRGLEEARCTKGVSFTPQYLTSDFFVAENLAYDAIFSSKTMNHHRLRGNCTQVAAFYGQMPDPTKDPEAYKRWKEEKKKQERIQREQEQDKQRKNSSNK</sequence>
<feature type="compositionally biased region" description="Basic and acidic residues" evidence="1">
    <location>
        <begin position="233"/>
        <end position="263"/>
    </location>
</feature>
<name>A0A8H4J1T2_9PEZI</name>
<accession>A0A8H4J1T2</accession>
<dbReference type="Proteomes" id="UP000572817">
    <property type="component" value="Unassembled WGS sequence"/>
</dbReference>
<feature type="region of interest" description="Disordered" evidence="1">
    <location>
        <begin position="1"/>
        <end position="45"/>
    </location>
</feature>
<reference evidence="2" key="1">
    <citation type="submission" date="2020-04" db="EMBL/GenBank/DDBJ databases">
        <title>Genome Assembly and Annotation of Botryosphaeria dothidea sdau 11-99, a Latent Pathogen of Apple Fruit Ring Rot in China.</title>
        <authorList>
            <person name="Yu C."/>
            <person name="Diao Y."/>
            <person name="Lu Q."/>
            <person name="Zhao J."/>
            <person name="Cui S."/>
            <person name="Peng C."/>
            <person name="He B."/>
            <person name="Liu H."/>
        </authorList>
    </citation>
    <scope>NUCLEOTIDE SEQUENCE [LARGE SCALE GENOMIC DNA]</scope>
    <source>
        <strain evidence="2">Sdau11-99</strain>
    </source>
</reference>